<sequence>MKVNPFCQKLEDTYRKEIKIMIPQLESIDEIDFYGNILEVVYYIIYNSIKHIINNELVNEMENSNISSYRSFLKSLNDIESARINSTDEPINYSYSIDSNKKNNDKLDESKIYCIDQRIKNVEQVLQNIADTKYNEELKNKELLTQNDLKIAFEQALNSFSKINNTVDQKKINNCNDDEKCQNYVGVNDLSDKGNNINNSNDLKLNAIENQISEIMKFLEYKNQLEDLKVKIINDLKNSISLKNENDKIDINSNDIPVRLEDKTKENIVKSDSKKKNRKNTNTNINTNISKVNNIKNIKNKNNSSIQNYDDIDTNENNALDKSNTNIYEDENKKYISISIDSNKELLKTIDELNIELAKVKKENYKLKEILEDTKIKNKKQNEYCLELENKVKNNMENEKKFHKDYMEIKDQMITLKNQVNEKESINNKIKEELQTKDNRCKKLEIEITSIKSQNQDNIIKKTREEINSIGEKLRVALNEKAKISLKFLKEKEQYKCKMADAHKEVEIYQTTIKQFQQRVNELQEIISTKDKEFNQKKRN</sequence>
<feature type="coiled-coil region" evidence="1">
    <location>
        <begin position="413"/>
        <end position="533"/>
    </location>
</feature>
<keyword evidence="3" id="KW-1185">Reference proteome</keyword>
<dbReference type="EMBL" id="MCOG01000109">
    <property type="protein sequence ID" value="ORY46168.1"/>
    <property type="molecule type" value="Genomic_DNA"/>
</dbReference>
<proteinExistence type="predicted"/>
<evidence type="ECO:0000313" key="3">
    <source>
        <dbReference type="Proteomes" id="UP000193920"/>
    </source>
</evidence>
<dbReference type="STRING" id="1754190.A0A1Y2CGJ2"/>
<gene>
    <name evidence="2" type="ORF">LY90DRAFT_509316</name>
</gene>
<dbReference type="Proteomes" id="UP000193920">
    <property type="component" value="Unassembled WGS sequence"/>
</dbReference>
<dbReference type="AlphaFoldDB" id="A0A1Y2CGJ2"/>
<accession>A0A1Y2CGJ2</accession>
<organism evidence="2 3">
    <name type="scientific">Neocallimastix californiae</name>
    <dbReference type="NCBI Taxonomy" id="1754190"/>
    <lineage>
        <taxon>Eukaryota</taxon>
        <taxon>Fungi</taxon>
        <taxon>Fungi incertae sedis</taxon>
        <taxon>Chytridiomycota</taxon>
        <taxon>Chytridiomycota incertae sedis</taxon>
        <taxon>Neocallimastigomycetes</taxon>
        <taxon>Neocallimastigales</taxon>
        <taxon>Neocallimastigaceae</taxon>
        <taxon>Neocallimastix</taxon>
    </lineage>
</organism>
<evidence type="ECO:0000313" key="2">
    <source>
        <dbReference type="EMBL" id="ORY46168.1"/>
    </source>
</evidence>
<reference evidence="2 3" key="1">
    <citation type="submission" date="2016-08" db="EMBL/GenBank/DDBJ databases">
        <title>A Parts List for Fungal Cellulosomes Revealed by Comparative Genomics.</title>
        <authorList>
            <consortium name="DOE Joint Genome Institute"/>
            <person name="Haitjema C.H."/>
            <person name="Gilmore S.P."/>
            <person name="Henske J.K."/>
            <person name="Solomon K.V."/>
            <person name="De Groot R."/>
            <person name="Kuo A."/>
            <person name="Mondo S.J."/>
            <person name="Salamov A.A."/>
            <person name="Labutti K."/>
            <person name="Zhao Z."/>
            <person name="Chiniquy J."/>
            <person name="Barry K."/>
            <person name="Brewer H.M."/>
            <person name="Purvine S.O."/>
            <person name="Wright A.T."/>
            <person name="Boxma B."/>
            <person name="Van Alen T."/>
            <person name="Hackstein J.H."/>
            <person name="Baker S.E."/>
            <person name="Grigoriev I.V."/>
            <person name="O'Malley M.A."/>
        </authorList>
    </citation>
    <scope>NUCLEOTIDE SEQUENCE [LARGE SCALE GENOMIC DNA]</scope>
    <source>
        <strain evidence="2 3">G1</strain>
    </source>
</reference>
<comment type="caution">
    <text evidence="2">The sequence shown here is derived from an EMBL/GenBank/DDBJ whole genome shotgun (WGS) entry which is preliminary data.</text>
</comment>
<feature type="coiled-coil region" evidence="1">
    <location>
        <begin position="343"/>
        <end position="370"/>
    </location>
</feature>
<name>A0A1Y2CGJ2_9FUNG</name>
<evidence type="ECO:0000256" key="1">
    <source>
        <dbReference type="SAM" id="Coils"/>
    </source>
</evidence>
<protein>
    <submittedName>
        <fullName evidence="2">Uncharacterized protein</fullName>
    </submittedName>
</protein>
<dbReference type="OrthoDB" id="7451790at2759"/>
<keyword evidence="1" id="KW-0175">Coiled coil</keyword>